<evidence type="ECO:0000313" key="2">
    <source>
        <dbReference type="Proteomes" id="UP000008530"/>
    </source>
</evidence>
<dbReference type="RefSeq" id="YP_004894019.1">
    <property type="nucleotide sequence ID" value="NC_016071.1"/>
</dbReference>
<proteinExistence type="predicted"/>
<gene>
    <name evidence="1" type="primary">212</name>
</gene>
<reference evidence="1 2" key="1">
    <citation type="journal article" date="2011" name="J. Virol.">
        <title>Genomic and proteomic characterization of the broad host range Salmonella phage PVP-SE1 - The creation of a new phage genus.</title>
        <authorList>
            <person name="Santos S.B."/>
            <person name="Kropinski A.M."/>
            <person name="Ceyssens P.J."/>
            <person name="Ackermann H.W."/>
            <person name="Villegas A."/>
            <person name="Lavigne R."/>
            <person name="Krylov V.N."/>
            <person name="Carvalho C.M."/>
            <person name="Ferreira E.C."/>
            <person name="Azeredo J."/>
        </authorList>
    </citation>
    <scope>NUCLEOTIDE SEQUENCE [LARGE SCALE GENOMIC DNA]</scope>
    <source>
        <strain evidence="1">PVP-SE1</strain>
    </source>
</reference>
<sequence>MVNIKRSIQRLVPKYRVMTSSSSCSCHVDDSCDCMPSLYLTMDGLTGYGAAHWTYTDDSCPKAVDSWGKAYWCSFLGLEPFWAMGEDDAGETLRNRLDMAGQPANINGINNKRAEALIAELNEK</sequence>
<evidence type="ECO:0000313" key="1">
    <source>
        <dbReference type="EMBL" id="ADP02608.1"/>
    </source>
</evidence>
<keyword evidence="2" id="KW-1185">Reference proteome</keyword>
<dbReference type="KEGG" id="vg:11258193"/>
<dbReference type="EMBL" id="GU070616">
    <property type="protein sequence ID" value="ADP02608.1"/>
    <property type="molecule type" value="Genomic_DNA"/>
</dbReference>
<protein>
    <submittedName>
        <fullName evidence="1">Uncharacterized protein 212</fullName>
    </submittedName>
</protein>
<dbReference type="GeneID" id="11258193"/>
<name>G3BM78_9CAUD</name>
<dbReference type="OrthoDB" id="24140at10239"/>
<dbReference type="Proteomes" id="UP000008530">
    <property type="component" value="Segment"/>
</dbReference>
<accession>G3BM78</accession>
<organism evidence="1 2">
    <name type="scientific">Salmonella phage PVPSE1</name>
    <dbReference type="NCBI Taxonomy" id="889338"/>
    <lineage>
        <taxon>Viruses</taxon>
        <taxon>Duplodnaviria</taxon>
        <taxon>Heunggongvirae</taxon>
        <taxon>Uroviricota</taxon>
        <taxon>Caudoviricetes</taxon>
        <taxon>Vequintavirinae</taxon>
        <taxon>Seunavirus</taxon>
        <taxon>Seunavirus PVPSE1</taxon>
    </lineage>
</organism>